<dbReference type="KEGG" id="tnl:113508674"/>
<reference evidence="3" key="1">
    <citation type="submission" date="2025-08" db="UniProtKB">
        <authorList>
            <consortium name="RefSeq"/>
        </authorList>
    </citation>
    <scope>IDENTIFICATION</scope>
</reference>
<protein>
    <submittedName>
        <fullName evidence="3">Kinesin-related protein 4-like</fullName>
    </submittedName>
</protein>
<dbReference type="InParanoid" id="A0A7E5X4X8"/>
<name>A0A7E5X4X8_TRINI</name>
<evidence type="ECO:0000313" key="2">
    <source>
        <dbReference type="Proteomes" id="UP000322000"/>
    </source>
</evidence>
<accession>A0A7E5X4X8</accession>
<gene>
    <name evidence="3" type="primary">LOC113508674</name>
</gene>
<proteinExistence type="predicted"/>
<dbReference type="Proteomes" id="UP000322000">
    <property type="component" value="Chromosome 3"/>
</dbReference>
<keyword evidence="2" id="KW-1185">Reference proteome</keyword>
<evidence type="ECO:0000256" key="1">
    <source>
        <dbReference type="SAM" id="MobiDB-lite"/>
    </source>
</evidence>
<sequence length="436" mass="50467">MNFDDYATHIYQKLRLAIALAIIRSKPTNISTDEYLNELKSKMVDKMEDDDVTVCSDDFLMDDDDLNDSVNLLKDFDLGDLENDGNIVESNVIEDQNMNLDSVQNQESEPATHDSYSLTQESNARIDSTYNDSQNRLQYNVDEIEFDDSKELVSYKVLEEFNKVKMYLRRTEQNRRLSCDGYSTDSGYRSDSQIRSSNRSALQLSDNWLNQSACCLFNYIMQCPLVAATRDITNEIAQVLSQLIDKLHEEEKYPSFLEDLLETIDLLLQQIYNGSNSENEFLTTDANIQRILLLNKSIHVQQHTIEEITKILEIFHTKVNEKDTTYELTNIEEIENVSYIFHILEILLKKHIKNKEILSQSSQQSQEEEKILKKSSISDIWRKKWNPSQKVFEGSKEKKCVLKVCSDVLNKIVVDCVSNYSLVAYSALKCFNSMQS</sequence>
<evidence type="ECO:0000313" key="3">
    <source>
        <dbReference type="RefSeq" id="XP_026747556.1"/>
    </source>
</evidence>
<organism evidence="2 3">
    <name type="scientific">Trichoplusia ni</name>
    <name type="common">Cabbage looper</name>
    <dbReference type="NCBI Taxonomy" id="7111"/>
    <lineage>
        <taxon>Eukaryota</taxon>
        <taxon>Metazoa</taxon>
        <taxon>Ecdysozoa</taxon>
        <taxon>Arthropoda</taxon>
        <taxon>Hexapoda</taxon>
        <taxon>Insecta</taxon>
        <taxon>Pterygota</taxon>
        <taxon>Neoptera</taxon>
        <taxon>Endopterygota</taxon>
        <taxon>Lepidoptera</taxon>
        <taxon>Glossata</taxon>
        <taxon>Ditrysia</taxon>
        <taxon>Noctuoidea</taxon>
        <taxon>Noctuidae</taxon>
        <taxon>Plusiinae</taxon>
        <taxon>Trichoplusia</taxon>
    </lineage>
</organism>
<dbReference type="GeneID" id="113508674"/>
<dbReference type="AlphaFoldDB" id="A0A7E5X4X8"/>
<dbReference type="OrthoDB" id="7387587at2759"/>
<feature type="region of interest" description="Disordered" evidence="1">
    <location>
        <begin position="103"/>
        <end position="122"/>
    </location>
</feature>
<dbReference type="RefSeq" id="XP_026747556.1">
    <property type="nucleotide sequence ID" value="XM_026891755.1"/>
</dbReference>